<dbReference type="InterPro" id="IPR015819">
    <property type="entry name" value="Lipid_transp_b-sht_shell"/>
</dbReference>
<comment type="caution">
    <text evidence="4">The sequence shown here is derived from an EMBL/GenBank/DDBJ whole genome shotgun (WGS) entry which is preliminary data.</text>
</comment>
<gene>
    <name evidence="4" type="ORF">RDWZM_008675</name>
</gene>
<keyword evidence="3" id="KW-1133">Transmembrane helix</keyword>
<dbReference type="AlphaFoldDB" id="A0A9Q0LZV0"/>
<evidence type="ECO:0000256" key="1">
    <source>
        <dbReference type="SAM" id="Coils"/>
    </source>
</evidence>
<evidence type="ECO:0000313" key="5">
    <source>
        <dbReference type="Proteomes" id="UP001142055"/>
    </source>
</evidence>
<feature type="compositionally biased region" description="Low complexity" evidence="2">
    <location>
        <begin position="168"/>
        <end position="185"/>
    </location>
</feature>
<dbReference type="EMBL" id="JAPWDV010000003">
    <property type="protein sequence ID" value="KAJ6217518.1"/>
    <property type="molecule type" value="Genomic_DNA"/>
</dbReference>
<evidence type="ECO:0000256" key="2">
    <source>
        <dbReference type="SAM" id="MobiDB-lite"/>
    </source>
</evidence>
<keyword evidence="3" id="KW-0472">Membrane</keyword>
<keyword evidence="3" id="KW-0812">Transmembrane</keyword>
<name>A0A9Q0LZV0_BLOTA</name>
<dbReference type="Proteomes" id="UP001142055">
    <property type="component" value="Chromosome 3"/>
</dbReference>
<dbReference type="GO" id="GO:0005319">
    <property type="term" value="F:lipid transporter activity"/>
    <property type="evidence" value="ECO:0007669"/>
    <property type="project" value="InterPro"/>
</dbReference>
<accession>A0A9Q0LZV0</accession>
<feature type="coiled-coil region" evidence="1">
    <location>
        <begin position="562"/>
        <end position="589"/>
    </location>
</feature>
<keyword evidence="1" id="KW-0175">Coiled coil</keyword>
<feature type="compositionally biased region" description="Pro residues" evidence="2">
    <location>
        <begin position="190"/>
        <end position="199"/>
    </location>
</feature>
<feature type="region of interest" description="Disordered" evidence="2">
    <location>
        <begin position="168"/>
        <end position="205"/>
    </location>
</feature>
<sequence>MSRNERKLRRGIAQPTWLRLAATMKGITRPNKCDCNQLEMDCRRTNRSDCIYQRSTTFIILYIVLSTIVQSIYGDDVHITANLTLNHSTNHVPNVFDSLTSTLPTTTILIQSNNTFDNNNNNNSNHHHTLSNGTVTNVSSVSTELVATNLLLPKPTKQTISITITPTTDTTTTTTTTTKNGINTKKINDTPPPSPPPPSSDHNSALWLDDVDHRTTKSPHRNQSDLISSPHCEYGTVWKYSFRNVVQSRLTATNGTMLATIFIRCLHQVTWGDSSDGQLNGQKYLVYIADFRTSAIEQTNQRTKNRKNRLKRSMYQYFEHLWTDFKSILPFEETENSVHDEFDQDLLRSMESELRVKCHSLLFWEELRSMHRQGPDKCVNNCHASPLSKFSLPFWFIQLTDGSIPQIRFTKQETNVEVKNMKKLIVTMLATRHLNTSQSNETIMEKSVLGVHRSHYATKQMNGKDDISNELLLLPLLSTIERHIDTDDFIFIEQNYELPHFNNIDSNNNDLVVAFPLNISSSQTQRIDIDRNQIVSTNGKVRFTFGPGELSYYSETENDYSLEREEVTNEKIEDLLNELHDRYRESQKETLVAESLKGMATLSHIKLHLLMLNNLIEQMVLQEKYTDSLYRLRTKLGRNEYHYYTKLFECATNSQSKEYSSLMRIVVLEQQLNHTTHQHNSLIGDIRRIGTIHNIQLVCGQNLIKLQTEKCLSFLSLLLQSSSKTAQHVLLYGMQNQSNQPTMKAIVSARLLAQTYRPSKWLVENLAHETHHQSGNLPVETVLLQTLTLLAQREQLIKLKELLSVHLVKRVREALQESNAIERELYMIDLLEMIGNLDNYTALQSVQNSLDTYRMNQSHLITIARIHAYRRSINRSQVQNRLVQLFADADSCQIKQQIVQLLIDDIDRQFWHPPRDNRWPKYGFEQLDQILANELRKPSTNCVFHLIIEYYRRKVNVKARKLVHEFAESSQNYNASSFDFCIAERSSYQCDYVQTLETSTSTASVEMKKSISIANTILDQDMKMNQNETSYIHTRHTLSTMIYRYKLTIAHLSVIQIRRTNGKIELRAELLQIDQGISIPLGRMQLDRDQVQGNEQMSTMTTLSKIVQIKLTIPVKVANSRHMMQSDNALLIQMNAAITISLVRDRWNHSDQSANHEPNQTGDNVNESKNEITNNLPISLQVHISLHHTGEFIYSGLVSSLSESIRK</sequence>
<keyword evidence="5" id="KW-1185">Reference proteome</keyword>
<dbReference type="SUPFAM" id="SSF56968">
    <property type="entry name" value="Lipovitellin-phosvitin complex, beta-sheet shell regions"/>
    <property type="match status" value="1"/>
</dbReference>
<reference evidence="4" key="1">
    <citation type="submission" date="2022-12" db="EMBL/GenBank/DDBJ databases">
        <title>Genome assemblies of Blomia tropicalis.</title>
        <authorList>
            <person name="Cui Y."/>
        </authorList>
    </citation>
    <scope>NUCLEOTIDE SEQUENCE</scope>
    <source>
        <tissue evidence="4">Adult mites</tissue>
    </source>
</reference>
<proteinExistence type="predicted"/>
<evidence type="ECO:0000256" key="3">
    <source>
        <dbReference type="SAM" id="Phobius"/>
    </source>
</evidence>
<protein>
    <submittedName>
        <fullName evidence="4">Uncharacterized protein</fullName>
    </submittedName>
</protein>
<feature type="region of interest" description="Disordered" evidence="2">
    <location>
        <begin position="1150"/>
        <end position="1169"/>
    </location>
</feature>
<organism evidence="4 5">
    <name type="scientific">Blomia tropicalis</name>
    <name type="common">Mite</name>
    <dbReference type="NCBI Taxonomy" id="40697"/>
    <lineage>
        <taxon>Eukaryota</taxon>
        <taxon>Metazoa</taxon>
        <taxon>Ecdysozoa</taxon>
        <taxon>Arthropoda</taxon>
        <taxon>Chelicerata</taxon>
        <taxon>Arachnida</taxon>
        <taxon>Acari</taxon>
        <taxon>Acariformes</taxon>
        <taxon>Sarcoptiformes</taxon>
        <taxon>Astigmata</taxon>
        <taxon>Glycyphagoidea</taxon>
        <taxon>Echimyopodidae</taxon>
        <taxon>Blomia</taxon>
    </lineage>
</organism>
<evidence type="ECO:0000313" key="4">
    <source>
        <dbReference type="EMBL" id="KAJ6217518.1"/>
    </source>
</evidence>
<feature type="transmembrane region" description="Helical" evidence="3">
    <location>
        <begin position="51"/>
        <end position="73"/>
    </location>
</feature>